<sequence length="322" mass="34062">MTTQRLTIASSADPGATLSLREAAAVGRPGHAGRALLFVHGATYPGVMFDVPGASWMARAVADGYDAYALDMRGYGGSSRPDCMAEAPEAGEPFCRAEDAAVDIADAITAIRRRAGVSVVDVVAWSWGTMTTAFHIAHGDAAIRRLVLFAPVYGTKNPGWIEGLSEPGQPNRLRAPGAYRTETQAQADARWAAQITAARSDAWRDPAILAAWFEAMLADEPGNAVRAPNGVLLDLWSAFNGRPRYDAARISMPTLVIRGGADTTATRADALALLDALGARDKAYVEIAHASHFALLEHRRHALFDQVSAFLKSDGAGGAHGG</sequence>
<accession>A0A084IPP9</accession>
<dbReference type="InterPro" id="IPR050228">
    <property type="entry name" value="Carboxylesterase_BioH"/>
</dbReference>
<dbReference type="eggNOG" id="COG2267">
    <property type="taxonomic scope" value="Bacteria"/>
</dbReference>
<evidence type="ECO:0000259" key="1">
    <source>
        <dbReference type="Pfam" id="PF00561"/>
    </source>
</evidence>
<reference evidence="2 3" key="1">
    <citation type="submission" date="2013-03" db="EMBL/GenBank/DDBJ databases">
        <title>Salinisphaera hydrothermalis C41B8 Genome Sequencing.</title>
        <authorList>
            <person name="Li C."/>
            <person name="Lai Q."/>
            <person name="Shao Z."/>
        </authorList>
    </citation>
    <scope>NUCLEOTIDE SEQUENCE [LARGE SCALE GENOMIC DNA]</scope>
    <source>
        <strain evidence="2 3">C41B8</strain>
    </source>
</reference>
<name>A0A084IPP9_SALHC</name>
<dbReference type="STRING" id="1304275.C41B8_03671"/>
<dbReference type="InterPro" id="IPR000073">
    <property type="entry name" value="AB_hydrolase_1"/>
</dbReference>
<dbReference type="PANTHER" id="PTHR43194">
    <property type="entry name" value="HYDROLASE ALPHA/BETA FOLD FAMILY"/>
    <property type="match status" value="1"/>
</dbReference>
<gene>
    <name evidence="2" type="ORF">C41B8_03671</name>
</gene>
<dbReference type="AlphaFoldDB" id="A0A084IPP9"/>
<dbReference type="Pfam" id="PF00561">
    <property type="entry name" value="Abhydrolase_1"/>
    <property type="match status" value="1"/>
</dbReference>
<protein>
    <submittedName>
        <fullName evidence="2">Alpha/beta hydrolase fold protein</fullName>
    </submittedName>
</protein>
<dbReference type="InterPro" id="IPR029058">
    <property type="entry name" value="AB_hydrolase_fold"/>
</dbReference>
<dbReference type="EMBL" id="APNK01000003">
    <property type="protein sequence ID" value="KEZ78683.1"/>
    <property type="molecule type" value="Genomic_DNA"/>
</dbReference>
<dbReference type="Gene3D" id="3.40.50.1820">
    <property type="entry name" value="alpha/beta hydrolase"/>
    <property type="match status" value="1"/>
</dbReference>
<dbReference type="RefSeq" id="WP_037334234.1">
    <property type="nucleotide sequence ID" value="NZ_APNK01000003.1"/>
</dbReference>
<keyword evidence="2" id="KW-0378">Hydrolase</keyword>
<organism evidence="2 3">
    <name type="scientific">Salinisphaera hydrothermalis (strain C41B8)</name>
    <dbReference type="NCBI Taxonomy" id="1304275"/>
    <lineage>
        <taxon>Bacteria</taxon>
        <taxon>Pseudomonadati</taxon>
        <taxon>Pseudomonadota</taxon>
        <taxon>Gammaproteobacteria</taxon>
        <taxon>Salinisphaerales</taxon>
        <taxon>Salinisphaeraceae</taxon>
        <taxon>Salinisphaera</taxon>
    </lineage>
</organism>
<keyword evidence="3" id="KW-1185">Reference proteome</keyword>
<comment type="caution">
    <text evidence="2">The sequence shown here is derived from an EMBL/GenBank/DDBJ whole genome shotgun (WGS) entry which is preliminary data.</text>
</comment>
<proteinExistence type="predicted"/>
<evidence type="ECO:0000313" key="2">
    <source>
        <dbReference type="EMBL" id="KEZ78683.1"/>
    </source>
</evidence>
<feature type="domain" description="AB hydrolase-1" evidence="1">
    <location>
        <begin position="35"/>
        <end position="298"/>
    </location>
</feature>
<dbReference type="OrthoDB" id="9780134at2"/>
<dbReference type="SUPFAM" id="SSF53474">
    <property type="entry name" value="alpha/beta-Hydrolases"/>
    <property type="match status" value="1"/>
</dbReference>
<dbReference type="Proteomes" id="UP000028302">
    <property type="component" value="Unassembled WGS sequence"/>
</dbReference>
<dbReference type="PANTHER" id="PTHR43194:SF2">
    <property type="entry name" value="PEROXISOMAL MEMBRANE PROTEIN LPX1"/>
    <property type="match status" value="1"/>
</dbReference>
<dbReference type="GO" id="GO:0016787">
    <property type="term" value="F:hydrolase activity"/>
    <property type="evidence" value="ECO:0007669"/>
    <property type="project" value="UniProtKB-KW"/>
</dbReference>
<evidence type="ECO:0000313" key="3">
    <source>
        <dbReference type="Proteomes" id="UP000028302"/>
    </source>
</evidence>